<dbReference type="Proteomes" id="UP000789920">
    <property type="component" value="Unassembled WGS sequence"/>
</dbReference>
<evidence type="ECO:0000313" key="1">
    <source>
        <dbReference type="EMBL" id="CAG8700242.1"/>
    </source>
</evidence>
<comment type="caution">
    <text evidence="1">The sequence shown here is derived from an EMBL/GenBank/DDBJ whole genome shotgun (WGS) entry which is preliminary data.</text>
</comment>
<keyword evidence="2" id="KW-1185">Reference proteome</keyword>
<gene>
    <name evidence="1" type="ORF">RPERSI_LOCUS9989</name>
</gene>
<evidence type="ECO:0000313" key="2">
    <source>
        <dbReference type="Proteomes" id="UP000789920"/>
    </source>
</evidence>
<feature type="non-terminal residue" evidence="1">
    <location>
        <position position="1"/>
    </location>
</feature>
<protein>
    <submittedName>
        <fullName evidence="1">12879_t:CDS:1</fullName>
    </submittedName>
</protein>
<proteinExistence type="predicted"/>
<dbReference type="EMBL" id="CAJVQC010019309">
    <property type="protein sequence ID" value="CAG8700242.1"/>
    <property type="molecule type" value="Genomic_DNA"/>
</dbReference>
<feature type="non-terminal residue" evidence="1">
    <location>
        <position position="124"/>
    </location>
</feature>
<name>A0ACA9PB99_9GLOM</name>
<reference evidence="1" key="1">
    <citation type="submission" date="2021-06" db="EMBL/GenBank/DDBJ databases">
        <authorList>
            <person name="Kallberg Y."/>
            <person name="Tangrot J."/>
            <person name="Rosling A."/>
        </authorList>
    </citation>
    <scope>NUCLEOTIDE SEQUENCE</scope>
    <source>
        <strain evidence="1">MA461A</strain>
    </source>
</reference>
<sequence length="124" mass="14343">DYLSKTAQKVESLLKTEEKEESKKEAMSIETPDKQEIKDISYSTDDKMEDTQKETKQVTTFLETELTTRDELALDGLSFKDNNKENNSSQENISSAILIEEDFTTISYKRKKKQTNQNIHKQAI</sequence>
<organism evidence="1 2">
    <name type="scientific">Racocetra persica</name>
    <dbReference type="NCBI Taxonomy" id="160502"/>
    <lineage>
        <taxon>Eukaryota</taxon>
        <taxon>Fungi</taxon>
        <taxon>Fungi incertae sedis</taxon>
        <taxon>Mucoromycota</taxon>
        <taxon>Glomeromycotina</taxon>
        <taxon>Glomeromycetes</taxon>
        <taxon>Diversisporales</taxon>
        <taxon>Gigasporaceae</taxon>
        <taxon>Racocetra</taxon>
    </lineage>
</organism>
<accession>A0ACA9PB99</accession>